<gene>
    <name evidence="5" type="primary">LOC113517590</name>
</gene>
<organism evidence="4 5">
    <name type="scientific">Galleria mellonella</name>
    <name type="common">Greater wax moth</name>
    <dbReference type="NCBI Taxonomy" id="7137"/>
    <lineage>
        <taxon>Eukaryota</taxon>
        <taxon>Metazoa</taxon>
        <taxon>Ecdysozoa</taxon>
        <taxon>Arthropoda</taxon>
        <taxon>Hexapoda</taxon>
        <taxon>Insecta</taxon>
        <taxon>Pterygota</taxon>
        <taxon>Neoptera</taxon>
        <taxon>Endopterygota</taxon>
        <taxon>Lepidoptera</taxon>
        <taxon>Glossata</taxon>
        <taxon>Ditrysia</taxon>
        <taxon>Pyraloidea</taxon>
        <taxon>Pyralidae</taxon>
        <taxon>Galleriinae</taxon>
        <taxon>Galleria</taxon>
    </lineage>
</organism>
<dbReference type="Pfam" id="PF23338">
    <property type="entry name" value="PTHB1_hp"/>
    <property type="match status" value="1"/>
</dbReference>
<reference evidence="5" key="1">
    <citation type="submission" date="2025-08" db="UniProtKB">
        <authorList>
            <consortium name="RefSeq"/>
        </authorList>
    </citation>
    <scope>IDENTIFICATION</scope>
    <source>
        <tissue evidence="5">Whole larvae</tissue>
    </source>
</reference>
<dbReference type="InterPro" id="IPR055362">
    <property type="entry name" value="PTHB1_pf_dom"/>
</dbReference>
<dbReference type="PANTHER" id="PTHR20991:SF0">
    <property type="entry name" value="PROTEIN PTHB1"/>
    <property type="match status" value="1"/>
</dbReference>
<evidence type="ECO:0000259" key="2">
    <source>
        <dbReference type="Pfam" id="PF23337"/>
    </source>
</evidence>
<evidence type="ECO:0000313" key="5">
    <source>
        <dbReference type="RefSeq" id="XP_052750582.1"/>
    </source>
</evidence>
<name>A0ABM3MGQ9_GALME</name>
<feature type="domain" description="PTHB1 hairpin" evidence="3">
    <location>
        <begin position="649"/>
        <end position="746"/>
    </location>
</feature>
<proteinExistence type="predicted"/>
<dbReference type="InterPro" id="IPR028073">
    <property type="entry name" value="PHTB1_N_dom"/>
</dbReference>
<feature type="domain" description="PTHB1 platform" evidence="2">
    <location>
        <begin position="529"/>
        <end position="635"/>
    </location>
</feature>
<feature type="domain" description="PTHB1 N-terminal" evidence="1">
    <location>
        <begin position="1"/>
        <end position="363"/>
    </location>
</feature>
<dbReference type="Proteomes" id="UP001652740">
    <property type="component" value="Unplaced"/>
</dbReference>
<evidence type="ECO:0000313" key="4">
    <source>
        <dbReference type="Proteomes" id="UP001652740"/>
    </source>
</evidence>
<accession>A0ABM3MGQ9</accession>
<evidence type="ECO:0000259" key="3">
    <source>
        <dbReference type="Pfam" id="PF23338"/>
    </source>
</evidence>
<dbReference type="Pfam" id="PF14727">
    <property type="entry name" value="PHTB1_N"/>
    <property type="match status" value="1"/>
</dbReference>
<sequence>MSIFKVKQWWTNDKLQLDETISGVQNATCLKVEKFNSHSDSDCIVISEEYLLKIYKPYPNQETSNVVLETHLGDVALQIETGKFLTGSVDRQILVLHPQSYAIYQLERKEGHTDAGEQNVLKLMIKHSFTRRADSLVHGSFGNVKSRDFICIQGIDGSLSFFDQDTFLFMCILNDVIIPGPVCYIASCDSFVICKSTWILEIYSYQQLREFSELNVRQNKKNIPQWIYNAGEEVTSVQVIQCGTCIFQTSNNFSSIIALGERHLYCFQDNGLMKFMIKFDYMPTCFHAYLIGWYYEPGARLLVMLASDDAKLYVYENTSLLWSCDLFNTAISISRCFLKSLPGGIVTLSNTGVVTVCYLGTEPDLNSNAAPMINEEVDPEQIQAELEKVEQALQAITENKEQEITNEATIDEIIKIKADVGKPVQNLTHDFTNDSSEGLHLLMCPIIIILTCKDPKLIQNVQITYACCPPFAFSESTICLDNINGTEIIETQVFIESKGDVSETAVDILFTITDSVGKIIVLSRKITLPITLYCLPVDVVLENEIKLFINSNQSCVDFSEIFADFSEQELLQYGGSPEIVTFSYRANKKTVTLKSSGEQYSIEADDFPEIASILDYFIFKLMDHFARMGISDFRFYIKCDKEFIKQITHKFLKSIEAHAKERIKLKTFEDDLNVLQKQFTLIQKRLLVQYGSLPPGDCDQLEFLMKDTHKRLVDSVHEIIICRENVCRSSTTLMAIGHLIIHILKQTTPDDFKLKLIEEMLSLNTIYELYQEWEEAVTQALSYIVNNVLQKSEKDKEKLAPVTEQGILSHINLKRFLKQIRMVLDKMFSDAWTDDTEATTHKPKEKITRIEEFVEVI</sequence>
<dbReference type="InterPro" id="IPR036322">
    <property type="entry name" value="WD40_repeat_dom_sf"/>
</dbReference>
<dbReference type="PANTHER" id="PTHR20991">
    <property type="entry name" value="PARATHYROID HORMONE-RESPONSIVE B1 GENE"/>
    <property type="match status" value="1"/>
</dbReference>
<evidence type="ECO:0000259" key="1">
    <source>
        <dbReference type="Pfam" id="PF14727"/>
    </source>
</evidence>
<dbReference type="InterPro" id="IPR026511">
    <property type="entry name" value="PTHB1"/>
</dbReference>
<dbReference type="SUPFAM" id="SSF50978">
    <property type="entry name" value="WD40 repeat-like"/>
    <property type="match status" value="1"/>
</dbReference>
<protein>
    <submittedName>
        <fullName evidence="5">Protein PTHB1 isoform X1</fullName>
    </submittedName>
</protein>
<dbReference type="InterPro" id="IPR055363">
    <property type="entry name" value="PTHB1_hp_dom"/>
</dbReference>
<keyword evidence="4" id="KW-1185">Reference proteome</keyword>
<dbReference type="GeneID" id="113517590"/>
<dbReference type="Pfam" id="PF23337">
    <property type="entry name" value="PTHB1_pf"/>
    <property type="match status" value="1"/>
</dbReference>
<dbReference type="RefSeq" id="XP_052750582.1">
    <property type="nucleotide sequence ID" value="XM_052894622.1"/>
</dbReference>